<keyword evidence="2" id="KW-0472">Membrane</keyword>
<feature type="compositionally biased region" description="Basic and acidic residues" evidence="1">
    <location>
        <begin position="571"/>
        <end position="581"/>
    </location>
</feature>
<feature type="compositionally biased region" description="Basic and acidic residues" evidence="1">
    <location>
        <begin position="436"/>
        <end position="456"/>
    </location>
</feature>
<feature type="region of interest" description="Disordered" evidence="1">
    <location>
        <begin position="413"/>
        <end position="496"/>
    </location>
</feature>
<feature type="compositionally biased region" description="Basic and acidic residues" evidence="1">
    <location>
        <begin position="592"/>
        <end position="607"/>
    </location>
</feature>
<dbReference type="GO" id="GO:0005881">
    <property type="term" value="C:cytoplasmic microtubule"/>
    <property type="evidence" value="ECO:0007669"/>
    <property type="project" value="TreeGrafter"/>
</dbReference>
<evidence type="ECO:0008006" key="5">
    <source>
        <dbReference type="Google" id="ProtNLM"/>
    </source>
</evidence>
<dbReference type="Proteomes" id="UP001153954">
    <property type="component" value="Unassembled WGS sequence"/>
</dbReference>
<keyword evidence="2" id="KW-0812">Transmembrane</keyword>
<accession>A0AAU9TJI9</accession>
<dbReference type="GO" id="GO:0071786">
    <property type="term" value="P:endoplasmic reticulum tubular network organization"/>
    <property type="evidence" value="ECO:0007669"/>
    <property type="project" value="TreeGrafter"/>
</dbReference>
<feature type="region of interest" description="Disordered" evidence="1">
    <location>
        <begin position="673"/>
        <end position="695"/>
    </location>
</feature>
<evidence type="ECO:0000313" key="4">
    <source>
        <dbReference type="Proteomes" id="UP001153954"/>
    </source>
</evidence>
<feature type="compositionally biased region" description="Acidic residues" evidence="1">
    <location>
        <begin position="678"/>
        <end position="691"/>
    </location>
</feature>
<proteinExistence type="predicted"/>
<sequence>MEAGRARYRDNPGLPTLSLGLTSVRHIVTKLETECARVVAINAFKSEIIKDEPCSDNSNDYYDFSFDPKVHPLNRFVVNLGVTLSKCIPSVTLANFGFLAVTTGLFAPRMISYLVVYPFCRLVFGTLYPAYASYKAVRTKNLKEYVKWMMYWIVFALFTCTETFTDVFLSWFPFYYEVKIVLVLWLLSPATKGSSILYRKFVHPALCRREQEIDEYIAKAKDQGYHTVLNLGTKGVNYATTVIMQTAIKNLNLPSPEQGKEVRRAIQDRDVTDGYHDYEEMEFQRSDNMSGIVEIVELDQDNDENLPIGDGDANDPDYEPELSSARSRGNVVRKRKTTKDKEKRPRSSSRGRRTRSQAALQNKREGGGGLVQQLRKSYSLSDLSECEPREERGDEADDVLTEPRLVRRAVKSGFTTRRSASESNSRSPMYFPEVDVDVRPRPRMDEPDFSHIKSTEDISSGYSSAENSSSLTRTASAGGAARRARASRTAVTAVRRPPAAEDNQVLIEELHDDDSFDYTNMPPLVNFSSPLLLSHTDPPFIYQYVGDRVKIIQVLGNYPLSNNPNNNNKYSDQRDQKEASVETHTSPITKYPENEYNDKSKLEEATVNKDLNTDIPIDTDTEDNNGDNMKCKVSELFNKQEKNLKSESYFMHDIGDPCKSKDTVSEELTDSSFFEPLSNDDDYVGSDDEASFETPISTPKSIRKNIKGKYGKNKAPSPPKVSTCEDEELESTNINEQCSTSVDNLISNKTNNIEEIDALENDQNPITEVLDNCKQSQGSPFQCNASFDVNSEPDKENNEPSNSSPKIFKGNLTFGKLFNIPSKLVFWHKTDDKSIVNVYSSNASRKSSVENTFDEFQSCSDLNVYTYQHDIPQIKITEIPVEDNVSGENISSDILKKSDALQKIINEKLENHPEYKFVSLHEEIPTTSKSTDV</sequence>
<protein>
    <recommendedName>
        <fullName evidence="5">Receptor expression-enhancing protein 1</fullName>
    </recommendedName>
</protein>
<comment type="caution">
    <text evidence="3">The sequence shown here is derived from an EMBL/GenBank/DDBJ whole genome shotgun (WGS) entry which is preliminary data.</text>
</comment>
<dbReference type="PANTHER" id="PTHR12300:SF117">
    <property type="entry name" value="LP05237P-RELATED"/>
    <property type="match status" value="1"/>
</dbReference>
<feature type="region of interest" description="Disordered" evidence="1">
    <location>
        <begin position="301"/>
        <end position="401"/>
    </location>
</feature>
<feature type="region of interest" description="Disordered" evidence="1">
    <location>
        <begin position="558"/>
        <end position="628"/>
    </location>
</feature>
<evidence type="ECO:0000256" key="1">
    <source>
        <dbReference type="SAM" id="MobiDB-lite"/>
    </source>
</evidence>
<evidence type="ECO:0000256" key="2">
    <source>
        <dbReference type="SAM" id="Phobius"/>
    </source>
</evidence>
<reference evidence="3" key="1">
    <citation type="submission" date="2022-03" db="EMBL/GenBank/DDBJ databases">
        <authorList>
            <person name="Tunstrom K."/>
        </authorList>
    </citation>
    <scope>NUCLEOTIDE SEQUENCE</scope>
</reference>
<dbReference type="Pfam" id="PF03134">
    <property type="entry name" value="TB2_DP1_HVA22"/>
    <property type="match status" value="1"/>
</dbReference>
<dbReference type="GO" id="GO:0071782">
    <property type="term" value="C:endoplasmic reticulum tubular network"/>
    <property type="evidence" value="ECO:0007669"/>
    <property type="project" value="TreeGrafter"/>
</dbReference>
<dbReference type="AlphaFoldDB" id="A0AAU9TJI9"/>
<gene>
    <name evidence="3" type="ORF">EEDITHA_LOCUS1421</name>
</gene>
<feature type="compositionally biased region" description="Low complexity" evidence="1">
    <location>
        <begin position="459"/>
        <end position="496"/>
    </location>
</feature>
<keyword evidence="4" id="KW-1185">Reference proteome</keyword>
<organism evidence="3 4">
    <name type="scientific">Euphydryas editha</name>
    <name type="common">Edith's checkerspot</name>
    <dbReference type="NCBI Taxonomy" id="104508"/>
    <lineage>
        <taxon>Eukaryota</taxon>
        <taxon>Metazoa</taxon>
        <taxon>Ecdysozoa</taxon>
        <taxon>Arthropoda</taxon>
        <taxon>Hexapoda</taxon>
        <taxon>Insecta</taxon>
        <taxon>Pterygota</taxon>
        <taxon>Neoptera</taxon>
        <taxon>Endopterygota</taxon>
        <taxon>Lepidoptera</taxon>
        <taxon>Glossata</taxon>
        <taxon>Ditrysia</taxon>
        <taxon>Papilionoidea</taxon>
        <taxon>Nymphalidae</taxon>
        <taxon>Nymphalinae</taxon>
        <taxon>Euphydryas</taxon>
    </lineage>
</organism>
<evidence type="ECO:0000313" key="3">
    <source>
        <dbReference type="EMBL" id="CAH2084890.1"/>
    </source>
</evidence>
<dbReference type="InterPro" id="IPR004345">
    <property type="entry name" value="TB2_DP1_HVA22"/>
</dbReference>
<feature type="compositionally biased region" description="Polar residues" evidence="1">
    <location>
        <begin position="413"/>
        <end position="427"/>
    </location>
</feature>
<feature type="compositionally biased region" description="Basic residues" evidence="1">
    <location>
        <begin position="346"/>
        <end position="355"/>
    </location>
</feature>
<dbReference type="PANTHER" id="PTHR12300">
    <property type="entry name" value="HVA22-LIKE PROTEINS"/>
    <property type="match status" value="1"/>
</dbReference>
<feature type="transmembrane region" description="Helical" evidence="2">
    <location>
        <begin position="76"/>
        <end position="98"/>
    </location>
</feature>
<dbReference type="GO" id="GO:0008017">
    <property type="term" value="F:microtubule binding"/>
    <property type="evidence" value="ECO:0007669"/>
    <property type="project" value="TreeGrafter"/>
</dbReference>
<feature type="transmembrane region" description="Helical" evidence="2">
    <location>
        <begin position="110"/>
        <end position="131"/>
    </location>
</feature>
<name>A0AAU9TJI9_EUPED</name>
<dbReference type="GO" id="GO:0005789">
    <property type="term" value="C:endoplasmic reticulum membrane"/>
    <property type="evidence" value="ECO:0007669"/>
    <property type="project" value="TreeGrafter"/>
</dbReference>
<dbReference type="EMBL" id="CAKOGL010000003">
    <property type="protein sequence ID" value="CAH2084890.1"/>
    <property type="molecule type" value="Genomic_DNA"/>
</dbReference>
<feature type="transmembrane region" description="Helical" evidence="2">
    <location>
        <begin position="151"/>
        <end position="174"/>
    </location>
</feature>
<keyword evidence="2" id="KW-1133">Transmembrane helix</keyword>